<accession>A0ABX5KE98</accession>
<sequence>MTGKVWMVTGASRGIGAAVVAAALEAGHRVVAAARHPGAIEAPPQHAQRLLAVPLDVTRSDDVHAALDAAYRRFGRIDVLVNNAGYGQVGCFENTSDAQVRAQFETNVFGAMNLTRGVLPAMRKQRGGHIFTVSSIAGFVSFSGSSIYSASKFALEGWMEGLSHELKPFGIHATLVEPGFFRTNFLDASSIGYGQFDIDDYAPFTAQLVERHRSMNHRQIGDPAKLAGALLGLAESASPPLRYAAGSDAVEFALAKIDSFRANIEAWRALSVSTDRDEREEALAQKRNV</sequence>
<dbReference type="InterPro" id="IPR002347">
    <property type="entry name" value="SDR_fam"/>
</dbReference>
<evidence type="ECO:0000256" key="3">
    <source>
        <dbReference type="RuleBase" id="RU000363"/>
    </source>
</evidence>
<keyword evidence="2" id="KW-0560">Oxidoreductase</keyword>
<evidence type="ECO:0000313" key="5">
    <source>
        <dbReference type="Proteomes" id="UP000245712"/>
    </source>
</evidence>
<dbReference type="NCBIfam" id="NF004824">
    <property type="entry name" value="PRK06180.1"/>
    <property type="match status" value="1"/>
</dbReference>
<dbReference type="InterPro" id="IPR036291">
    <property type="entry name" value="NAD(P)-bd_dom_sf"/>
</dbReference>
<protein>
    <submittedName>
        <fullName evidence="4">Short-subunit dehydrogenase</fullName>
    </submittedName>
</protein>
<dbReference type="PRINTS" id="PR00080">
    <property type="entry name" value="SDRFAMILY"/>
</dbReference>
<dbReference type="PANTHER" id="PTHR43976">
    <property type="entry name" value="SHORT CHAIN DEHYDROGENASE"/>
    <property type="match status" value="1"/>
</dbReference>
<proteinExistence type="inferred from homology"/>
<gene>
    <name evidence="4" type="ORF">C7402_11797</name>
</gene>
<dbReference type="SUPFAM" id="SSF51735">
    <property type="entry name" value="NAD(P)-binding Rossmann-fold domains"/>
    <property type="match status" value="1"/>
</dbReference>
<organism evidence="4 5">
    <name type="scientific">Paraburkholderia unamae</name>
    <dbReference type="NCBI Taxonomy" id="219649"/>
    <lineage>
        <taxon>Bacteria</taxon>
        <taxon>Pseudomonadati</taxon>
        <taxon>Pseudomonadota</taxon>
        <taxon>Betaproteobacteria</taxon>
        <taxon>Burkholderiales</taxon>
        <taxon>Burkholderiaceae</taxon>
        <taxon>Paraburkholderia</taxon>
    </lineage>
</organism>
<reference evidence="4 5" key="1">
    <citation type="submission" date="2018-05" db="EMBL/GenBank/DDBJ databases">
        <title>Genomic Encyclopedia of Type Strains, Phase IV (KMG-V): Genome sequencing to study the core and pangenomes of soil and plant-associated prokaryotes.</title>
        <authorList>
            <person name="Whitman W."/>
        </authorList>
    </citation>
    <scope>NUCLEOTIDE SEQUENCE [LARGE SCALE GENOMIC DNA]</scope>
    <source>
        <strain evidence="4 5">SCZa-39</strain>
    </source>
</reference>
<evidence type="ECO:0000256" key="1">
    <source>
        <dbReference type="ARBA" id="ARBA00006484"/>
    </source>
</evidence>
<dbReference type="Proteomes" id="UP000245712">
    <property type="component" value="Unassembled WGS sequence"/>
</dbReference>
<dbReference type="RefSeq" id="WP_116613368.1">
    <property type="nucleotide sequence ID" value="NZ_QEOB01000017.1"/>
</dbReference>
<dbReference type="PANTHER" id="PTHR43976:SF16">
    <property type="entry name" value="SHORT-CHAIN DEHYDROGENASE_REDUCTASE FAMILY PROTEIN"/>
    <property type="match status" value="1"/>
</dbReference>
<dbReference type="Pfam" id="PF00106">
    <property type="entry name" value="adh_short"/>
    <property type="match status" value="1"/>
</dbReference>
<comment type="similarity">
    <text evidence="1 3">Belongs to the short-chain dehydrogenases/reductases (SDR) family.</text>
</comment>
<name>A0ABX5KE98_9BURK</name>
<dbReference type="Gene3D" id="3.40.50.720">
    <property type="entry name" value="NAD(P)-binding Rossmann-like Domain"/>
    <property type="match status" value="1"/>
</dbReference>
<evidence type="ECO:0000256" key="2">
    <source>
        <dbReference type="ARBA" id="ARBA00023002"/>
    </source>
</evidence>
<dbReference type="PROSITE" id="PS00061">
    <property type="entry name" value="ADH_SHORT"/>
    <property type="match status" value="1"/>
</dbReference>
<dbReference type="CDD" id="cd05374">
    <property type="entry name" value="17beta-HSD-like_SDR_c"/>
    <property type="match status" value="1"/>
</dbReference>
<evidence type="ECO:0000313" key="4">
    <source>
        <dbReference type="EMBL" id="PVX75685.1"/>
    </source>
</evidence>
<comment type="caution">
    <text evidence="4">The sequence shown here is derived from an EMBL/GenBank/DDBJ whole genome shotgun (WGS) entry which is preliminary data.</text>
</comment>
<dbReference type="InterPro" id="IPR051911">
    <property type="entry name" value="SDR_oxidoreductase"/>
</dbReference>
<dbReference type="PRINTS" id="PR00081">
    <property type="entry name" value="GDHRDH"/>
</dbReference>
<dbReference type="InterPro" id="IPR020904">
    <property type="entry name" value="Sc_DH/Rdtase_CS"/>
</dbReference>
<keyword evidence="5" id="KW-1185">Reference proteome</keyword>
<dbReference type="EMBL" id="QEOB01000017">
    <property type="protein sequence ID" value="PVX75685.1"/>
    <property type="molecule type" value="Genomic_DNA"/>
</dbReference>